<dbReference type="InterPro" id="IPR035986">
    <property type="entry name" value="PKD_dom_sf"/>
</dbReference>
<dbReference type="Proteomes" id="UP000001038">
    <property type="component" value="Chromosome 20"/>
</dbReference>
<feature type="domain" description="GAIN-B" evidence="25">
    <location>
        <begin position="1436"/>
        <end position="1587"/>
    </location>
</feature>
<feature type="region of interest" description="Disordered" evidence="20">
    <location>
        <begin position="846"/>
        <end position="908"/>
    </location>
</feature>
<feature type="region of interest" description="Disordered" evidence="20">
    <location>
        <begin position="767"/>
        <end position="829"/>
    </location>
</feature>
<evidence type="ECO:0000256" key="12">
    <source>
        <dbReference type="ARBA" id="ARBA00023069"/>
    </source>
</evidence>
<evidence type="ECO:0000256" key="19">
    <source>
        <dbReference type="PROSITE-ProRule" id="PRU00152"/>
    </source>
</evidence>
<dbReference type="FunFam" id="2.60.60.20:FF:000017">
    <property type="entry name" value="Polycystin 1 like 1, transient receptor potential channel interacting"/>
    <property type="match status" value="1"/>
</dbReference>
<feature type="transmembrane region" description="Helical" evidence="21">
    <location>
        <begin position="2527"/>
        <end position="2549"/>
    </location>
</feature>
<dbReference type="GO" id="GO:0060170">
    <property type="term" value="C:ciliary membrane"/>
    <property type="evidence" value="ECO:0007669"/>
    <property type="project" value="UniProtKB-SubCell"/>
</dbReference>
<keyword evidence="4" id="KW-1003">Cell membrane</keyword>
<dbReference type="InterPro" id="IPR036392">
    <property type="entry name" value="PLAT/LH2_dom_sf"/>
</dbReference>
<keyword evidence="9" id="KW-0106">Calcium</keyword>
<evidence type="ECO:0000256" key="16">
    <source>
        <dbReference type="ARBA" id="ARBA00023273"/>
    </source>
</evidence>
<evidence type="ECO:0000256" key="2">
    <source>
        <dbReference type="ARBA" id="ARBA00007200"/>
    </source>
</evidence>
<keyword evidence="3" id="KW-0813">Transport</keyword>
<evidence type="ECO:0000256" key="11">
    <source>
        <dbReference type="ARBA" id="ARBA00023065"/>
    </source>
</evidence>
<dbReference type="InterPro" id="IPR057244">
    <property type="entry name" value="GAIN_B"/>
</dbReference>
<dbReference type="OrthoDB" id="10044145at2759"/>
<evidence type="ECO:0000256" key="22">
    <source>
        <dbReference type="SAM" id="SignalP"/>
    </source>
</evidence>
<comment type="caution">
    <text evidence="19">Lacks conserved residue(s) required for the propagation of feature annotation.</text>
</comment>
<keyword evidence="28" id="KW-1185">Reference proteome</keyword>
<reference evidence="27" key="2">
    <citation type="submission" date="2025-08" db="UniProtKB">
        <authorList>
            <consortium name="Ensembl"/>
        </authorList>
    </citation>
    <scope>IDENTIFICATION</scope>
    <source>
        <strain evidence="27">Hd-rR</strain>
    </source>
</reference>
<evidence type="ECO:0000256" key="9">
    <source>
        <dbReference type="ARBA" id="ARBA00022837"/>
    </source>
</evidence>
<feature type="compositionally biased region" description="Polar residues" evidence="20">
    <location>
        <begin position="779"/>
        <end position="799"/>
    </location>
</feature>
<dbReference type="PROSITE" id="PS50221">
    <property type="entry name" value="GAIN_B"/>
    <property type="match status" value="1"/>
</dbReference>
<dbReference type="PANTHER" id="PTHR46730">
    <property type="entry name" value="POLYCYSTIN-1"/>
    <property type="match status" value="1"/>
</dbReference>
<feature type="chain" id="PRO_5017463779" description="Polycystin-1-like protein 1" evidence="22">
    <location>
        <begin position="22"/>
        <end position="2742"/>
    </location>
</feature>
<evidence type="ECO:0000256" key="8">
    <source>
        <dbReference type="ARBA" id="ARBA00022737"/>
    </source>
</evidence>
<keyword evidence="13 21" id="KW-0472">Membrane</keyword>
<evidence type="ECO:0000256" key="5">
    <source>
        <dbReference type="ARBA" id="ARBA00022568"/>
    </source>
</evidence>
<dbReference type="SMART" id="SM00308">
    <property type="entry name" value="LH2"/>
    <property type="match status" value="1"/>
</dbReference>
<evidence type="ECO:0000256" key="21">
    <source>
        <dbReference type="SAM" id="Phobius"/>
    </source>
</evidence>
<dbReference type="CTD" id="168507"/>
<dbReference type="InParanoid" id="A0A3B3IFV1"/>
<keyword evidence="6" id="KW-0107">Calcium channel</keyword>
<dbReference type="Bgee" id="ENSORLG00000025002">
    <property type="expression patterns" value="Expressed in ovary and 2 other cell types or tissues"/>
</dbReference>
<protein>
    <recommendedName>
        <fullName evidence="18">Polycystin-1-like protein 1</fullName>
    </recommendedName>
</protein>
<feature type="domain" description="PKD" evidence="23">
    <location>
        <begin position="312"/>
        <end position="350"/>
    </location>
</feature>
<keyword evidence="10 21" id="KW-1133">Transmembrane helix</keyword>
<evidence type="ECO:0000256" key="1">
    <source>
        <dbReference type="ARBA" id="ARBA00004272"/>
    </source>
</evidence>
<evidence type="ECO:0000256" key="10">
    <source>
        <dbReference type="ARBA" id="ARBA00022989"/>
    </source>
</evidence>
<evidence type="ECO:0000256" key="13">
    <source>
        <dbReference type="ARBA" id="ARBA00023136"/>
    </source>
</evidence>
<keyword evidence="12" id="KW-0969">Cilium</keyword>
<feature type="signal peptide" evidence="22">
    <location>
        <begin position="1"/>
        <end position="21"/>
    </location>
</feature>
<evidence type="ECO:0000256" key="4">
    <source>
        <dbReference type="ARBA" id="ARBA00022475"/>
    </source>
</evidence>
<evidence type="ECO:0000256" key="20">
    <source>
        <dbReference type="SAM" id="MobiDB-lite"/>
    </source>
</evidence>
<dbReference type="InterPro" id="IPR022409">
    <property type="entry name" value="PKD/Chitinase_dom"/>
</dbReference>
<dbReference type="InterPro" id="IPR014010">
    <property type="entry name" value="REJ_dom"/>
</dbReference>
<dbReference type="Pfam" id="PF08016">
    <property type="entry name" value="PKD_channel"/>
    <property type="match status" value="1"/>
</dbReference>
<comment type="similarity">
    <text evidence="2">Belongs to the polycystin family.</text>
</comment>
<dbReference type="InterPro" id="IPR013783">
    <property type="entry name" value="Ig-like_fold"/>
</dbReference>
<dbReference type="KEGG" id="ola:100820713"/>
<dbReference type="PANTHER" id="PTHR46730:SF4">
    <property type="entry name" value="POLYCYSTIC KIDNEY DISEASE PROTEIN 1-LIKE 1"/>
    <property type="match status" value="1"/>
</dbReference>
<dbReference type="RefSeq" id="XP_023806143.1">
    <property type="nucleotide sequence ID" value="XM_023950375.1"/>
</dbReference>
<dbReference type="GeneTree" id="ENSGT00940000162104"/>
<evidence type="ECO:0000256" key="14">
    <source>
        <dbReference type="ARBA" id="ARBA00023157"/>
    </source>
</evidence>
<dbReference type="PROSITE" id="PS50095">
    <property type="entry name" value="PLAT"/>
    <property type="match status" value="1"/>
</dbReference>
<evidence type="ECO:0000256" key="15">
    <source>
        <dbReference type="ARBA" id="ARBA00023180"/>
    </source>
</evidence>
<dbReference type="InterPro" id="IPR000601">
    <property type="entry name" value="PKD_dom"/>
</dbReference>
<evidence type="ECO:0000256" key="6">
    <source>
        <dbReference type="ARBA" id="ARBA00022673"/>
    </source>
</evidence>
<feature type="transmembrane region" description="Helical" evidence="21">
    <location>
        <begin position="2149"/>
        <end position="2169"/>
    </location>
</feature>
<dbReference type="Pfam" id="PF00801">
    <property type="entry name" value="PKD"/>
    <property type="match status" value="1"/>
</dbReference>
<feature type="transmembrane region" description="Helical" evidence="21">
    <location>
        <begin position="2037"/>
        <end position="2064"/>
    </location>
</feature>
<sequence length="2742" mass="308538">MFCLWIFSLAFLHLHLCSVSSSSLEGSGFFVGWINASSLQLFASIGGCDLSPCMDEGQEGMEALYRSEEPFQCSIRASASPGRRQAGRTCVRKVPGNLAVHCHLLSENEGLEEEDLLRITVMTPRGQSSLQVNVSHGGLLTACSDWIWNTSEKHKNNVPASGLHLGISLEVPCCTSCTRFGSDSELVEEQCSALHVSVSDVLVKDYICCLTPRDKDKTLNRTETPCLYSSNSLKDSLVRGRVYQMSFEECFRWHLLVVLLMLEAQYNHSQEVHEDPSSTVKLCDYAVRIHAEKQAYSTNTDIPLLAVVDILDPVEFLWDFGDFTSARANSRTITKRYTNPGIYKLVVVASWGQMSVRSHVLSLVVQRAVKLNRLVHEPSVLQNHTVTVSCRVNVGTNLTFLWNFGDGTVRTGLSTEQHVFTRTGEFRVMVIASNLVSSASLSSYLFVVDRPCQPPPVKNLGPPNIQVRRNEVVFLGVTFESELNCNVSRELHYSWTVYDSAGLTFPLPLTNTHRQSLVLQSYTLPYGIYKAIARVQIVGSVVYSNYSVRLQVVPNSVVVVIQGGTNIYVNTKSSNEVTLDGQASYDPDFPLNPLRYSWTCQPVSTISSSCFSQSIPTSYPVLKFPTSLLKSNFDQFKFTLTVHSGERSASSEIFLTLTSHLAGKLFVHCPECQGDQVSWDQSFSVRAECEDCNVSAEFIQYSWSLFRVNASSKPVAEIPFCYTVDLNAPSAVLENASTPTPAPEMSPSHHFNADWTRFTEDSLASSSPSRIYKSKNRNSELTDSPVSSVTVGFSGSESFNGPPGVDRGSSQFSNFPGQRDMFSEFQSDPESSAEWEFTFPYLESEDLRGQRGDSRVPFPRPEEGDPGISAGRPKETDMESFPSDSDSFSHSSSNKGEGSNLVDPRPSVRLQKPGLLDLHRDSVDKSLFESYTYTGISSCFLSFRSFSLKPSSTYMLELTAKSQRRFYGQTQLFLKVKPVPKGVACQVQPVRGIELYTHFSIFCTSGREDLIYTYSFSVGGRMPRILYQGRDFLYYFSLPSGDPTDDYKVIIYTEIRSSMYGSAKKLCPVTVRVEPSFVRNASSSYSHHEPDLMISDSGLRNVSVLVQLGNIAEIYNYISLLSTILNRLSLDSQANTHALKHLRNVLICIVCKLEYSAQASPADGIFILNELLRVTSQVTVQSARWVTAHVGALSVQFSESNRSILSALVSLLSSSLQVVTSSPETSDSADSPQPLESHLVTGKSRNAFVDDADHCITDLSETTYNKQSEPVPKRLMMRLVNDLLQTTSDLMLRNFDLQKTKELQVQSDLITLCAGFLNKTSTAINCGLITFFLPASLIKMLLLHDGISAKRGFSQREQPSCVQRIGMELLHNPYEWGRYPIQLKGPVADLSLYSCKTRRKIPVHSFLQPITVELRHPQKTSSMSEYTLLRSQINYHNFSITQEHLQQAVQVTVVFTAPPHMAFPVKILFRMFERPTPSMHHLHRLLNWRNNTILLTLPPSYLSAAGVGHLALLDANFGKTPTRRHLAEQISYSLTVESSLCLSWEDQQGSWTQNGCRAQTNDKTSAVNCSCHHLKPLKVLQQQIQSSHFRADLDQFLSVSRDLTVVFVLLLCVSLNIPVLVWCKKTDATSEENNRAHFLPDNSATDQHFYAVTVHTGLCSAARMSARVYVVLHGEDGCSQTKELHVPGCTLFRRNSQNTFILSVADSLGSVQGVHIWHNNSGPSPEWYLKQVQVSELMPGHMEGRSWQFISQCWLAVNKGDGQVERMLRVSTHGLTFSKMLFLKLFEYMPDYHIWMSVYTCPSPHLFTRAQRLCVCLLLFLGYACVNIIITHQRDDQLPFDLGVIDVTSVSIATGLVSVVAVLPVAMVISFLFRVKSGRMTLENYDNVFSKRPSGKTKYQDTDFLSVSTTNLENKDADDKEAVTPQRNKRRKDSVSFESIHELLFQEVLQVSRRRSLFLKKSKGNDSELSPQSSEFCGALKATKIEGQCVRVKRRYRLASLLYHCVAWTLCLLFCLSCLILSAVLGTRLNSGKILHWIHSLFVSLTFCFFVIHPATILVLAAVVSWRFKRSQDFHCFFNKMNSHLEDLKHQDPDQLRPSAFTRTRAPNAEKILEARQRARYLRRVHPPTRAELRKTRTKRKKQAVIHKMLRDLCLCGSMFFLMVCITYGSPVDEHYPLNAAFRRHFIRAHGDDFMSIKKYEDWWKWAQTSLLSSLYYNESENPQMSFISIGAPLVQKTEVCGTFHSQVSMVTPPRPRYHTGSSSKQEVTVGLGYTRSEGASKLRLLHLSGWLSEQTVALKVQFSLYSPAPNLFSSVTLLSEQSSTGLLQSSATVQSVRLYHSPSMLDYTVMVWQLLFLLLSLVNLYHQTSTAAQHGLMGYWKTTSISVEVSLVIVSLVYYVHYVYHPTMVMEVAEQLRRNHREHVDVSTLANSEQFSRTLRGIILFLLAVKCVTVVRLNRILAPSMPLLSLSSLLWPAISGLLLLSIFSCMGRLLYIERTFHSIQTVLWHFWSLRKSRDLISLWRDFYYFGLLYASSAMLTTMVFAVMIRKAKRSPSTKNDPTIREVLGCISQKFTGMKTQIPDCHTQKTYFLEECESLVDELLFKLNALSNSLHHTLPPKLHTYTDKDSPDASSTTELCKERLQDLVRSLSVGQGEAALTFPHDRSLLELQEEEEVKHQEGRCSVGCKESRLPETLWTADYRESMDEHWTEKKSSNGLGGATYSHVVVVEALVHHEQGTKN</sequence>
<dbReference type="Ensembl" id="ENSORLT00000044144.1">
    <property type="protein sequence ID" value="ENSORLP00000042607.1"/>
    <property type="gene ID" value="ENSORLG00000025002.1"/>
</dbReference>
<dbReference type="GO" id="GO:0050982">
    <property type="term" value="P:detection of mechanical stimulus"/>
    <property type="evidence" value="ECO:0000318"/>
    <property type="project" value="GO_Central"/>
</dbReference>
<dbReference type="Pfam" id="PF01477">
    <property type="entry name" value="PLAT"/>
    <property type="match status" value="1"/>
</dbReference>
<keyword evidence="7 21" id="KW-0812">Transmembrane</keyword>
<dbReference type="Pfam" id="PF20519">
    <property type="entry name" value="Polycystin_dom"/>
    <property type="match status" value="1"/>
</dbReference>
<comment type="subcellular location">
    <subcellularLocation>
        <location evidence="1">Cell projection</location>
        <location evidence="1">Cilium membrane</location>
        <topology evidence="1">Multi-pass membrane protein</topology>
    </subcellularLocation>
</comment>
<dbReference type="InterPro" id="IPR000203">
    <property type="entry name" value="GPS"/>
</dbReference>
<dbReference type="SUPFAM" id="SSF49723">
    <property type="entry name" value="Lipase/lipooxygenase domain (PLAT/LH2 domain)"/>
    <property type="match status" value="1"/>
</dbReference>
<feature type="transmembrane region" description="Helical" evidence="21">
    <location>
        <begin position="2474"/>
        <end position="2496"/>
    </location>
</feature>
<keyword evidence="14" id="KW-1015">Disulfide bond</keyword>
<dbReference type="InterPro" id="IPR046791">
    <property type="entry name" value="Polycystin_dom"/>
</dbReference>
<dbReference type="PROSITE" id="PS50093">
    <property type="entry name" value="PKD"/>
    <property type="match status" value="2"/>
</dbReference>
<dbReference type="GO" id="GO:0005262">
    <property type="term" value="F:calcium channel activity"/>
    <property type="evidence" value="ECO:0000318"/>
    <property type="project" value="GO_Central"/>
</dbReference>
<feature type="transmembrane region" description="Helical" evidence="21">
    <location>
        <begin position="1850"/>
        <end position="1873"/>
    </location>
</feature>
<evidence type="ECO:0000259" key="24">
    <source>
        <dbReference type="PROSITE" id="PS50095"/>
    </source>
</evidence>
<keyword evidence="5" id="KW-0109">Calcium transport</keyword>
<evidence type="ECO:0000313" key="27">
    <source>
        <dbReference type="Ensembl" id="ENSORLP00000042607.1"/>
    </source>
</evidence>
<keyword evidence="17" id="KW-0407">Ion channel</keyword>
<dbReference type="PROSITE" id="PS51111">
    <property type="entry name" value="REJ"/>
    <property type="match status" value="1"/>
</dbReference>
<dbReference type="Gene3D" id="2.60.60.20">
    <property type="entry name" value="PLAT/LH2 domain"/>
    <property type="match status" value="1"/>
</dbReference>
<dbReference type="SMART" id="SM00089">
    <property type="entry name" value="PKD"/>
    <property type="match status" value="2"/>
</dbReference>
<accession>A0A3B3IFV1</accession>
<dbReference type="Pfam" id="PF02010">
    <property type="entry name" value="REJ"/>
    <property type="match status" value="2"/>
</dbReference>
<dbReference type="Pfam" id="PF01825">
    <property type="entry name" value="GPS"/>
    <property type="match status" value="1"/>
</dbReference>
<dbReference type="CDD" id="cd00146">
    <property type="entry name" value="PKD"/>
    <property type="match status" value="2"/>
</dbReference>
<evidence type="ECO:0000259" key="26">
    <source>
        <dbReference type="PROSITE" id="PS51111"/>
    </source>
</evidence>
<feature type="domain" description="PLAT" evidence="24">
    <location>
        <begin position="1648"/>
        <end position="1769"/>
    </location>
</feature>
<feature type="domain" description="PKD" evidence="23">
    <location>
        <begin position="395"/>
        <end position="447"/>
    </location>
</feature>
<keyword evidence="16" id="KW-0966">Cell projection</keyword>
<feature type="compositionally biased region" description="Low complexity" evidence="20">
    <location>
        <begin position="880"/>
        <end position="893"/>
    </location>
</feature>
<feature type="transmembrane region" description="Helical" evidence="21">
    <location>
        <begin position="2348"/>
        <end position="2367"/>
    </location>
</feature>
<evidence type="ECO:0000256" key="18">
    <source>
        <dbReference type="ARBA" id="ARBA00073797"/>
    </source>
</evidence>
<keyword evidence="11" id="KW-0406">Ion transport</keyword>
<reference evidence="27" key="3">
    <citation type="submission" date="2025-09" db="UniProtKB">
        <authorList>
            <consortium name="Ensembl"/>
        </authorList>
    </citation>
    <scope>IDENTIFICATION</scope>
    <source>
        <strain evidence="27">Hd-rR</strain>
    </source>
</reference>
<evidence type="ECO:0000259" key="23">
    <source>
        <dbReference type="PROSITE" id="PS50093"/>
    </source>
</evidence>
<gene>
    <name evidence="27" type="primary">pkd1l1</name>
</gene>
<dbReference type="GeneID" id="100820713"/>
<dbReference type="InterPro" id="IPR013122">
    <property type="entry name" value="PKD1_2_channel"/>
</dbReference>
<name>A0A3B3IFV1_ORYLA</name>
<evidence type="ECO:0000313" key="28">
    <source>
        <dbReference type="Proteomes" id="UP000001038"/>
    </source>
</evidence>
<keyword evidence="15" id="KW-0325">Glycoprotein</keyword>
<evidence type="ECO:0000256" key="17">
    <source>
        <dbReference type="ARBA" id="ARBA00023303"/>
    </source>
</evidence>
<feature type="transmembrane region" description="Helical" evidence="21">
    <location>
        <begin position="1813"/>
        <end position="1830"/>
    </location>
</feature>
<dbReference type="GO" id="GO:0016020">
    <property type="term" value="C:membrane"/>
    <property type="evidence" value="ECO:0000318"/>
    <property type="project" value="GO_Central"/>
</dbReference>
<keyword evidence="22" id="KW-0732">Signal</keyword>
<organism evidence="27 28">
    <name type="scientific">Oryzias latipes</name>
    <name type="common">Japanese rice fish</name>
    <name type="synonym">Japanese killifish</name>
    <dbReference type="NCBI Taxonomy" id="8090"/>
    <lineage>
        <taxon>Eukaryota</taxon>
        <taxon>Metazoa</taxon>
        <taxon>Chordata</taxon>
        <taxon>Craniata</taxon>
        <taxon>Vertebrata</taxon>
        <taxon>Euteleostomi</taxon>
        <taxon>Actinopterygii</taxon>
        <taxon>Neopterygii</taxon>
        <taxon>Teleostei</taxon>
        <taxon>Neoteleostei</taxon>
        <taxon>Acanthomorphata</taxon>
        <taxon>Ovalentaria</taxon>
        <taxon>Atherinomorphae</taxon>
        <taxon>Beloniformes</taxon>
        <taxon>Adrianichthyidae</taxon>
        <taxon>Oryziinae</taxon>
        <taxon>Oryzias</taxon>
    </lineage>
</organism>
<dbReference type="Gene3D" id="2.60.40.10">
    <property type="entry name" value="Immunoglobulins"/>
    <property type="match status" value="2"/>
</dbReference>
<feature type="transmembrane region" description="Helical" evidence="21">
    <location>
        <begin position="2379"/>
        <end position="2401"/>
    </location>
</feature>
<reference evidence="27 28" key="1">
    <citation type="journal article" date="2007" name="Nature">
        <title>The medaka draft genome and insights into vertebrate genome evolution.</title>
        <authorList>
            <person name="Kasahara M."/>
            <person name="Naruse K."/>
            <person name="Sasaki S."/>
            <person name="Nakatani Y."/>
            <person name="Qu W."/>
            <person name="Ahsan B."/>
            <person name="Yamada T."/>
            <person name="Nagayasu Y."/>
            <person name="Doi K."/>
            <person name="Kasai Y."/>
            <person name="Jindo T."/>
            <person name="Kobayashi D."/>
            <person name="Shimada A."/>
            <person name="Toyoda A."/>
            <person name="Kuroki Y."/>
            <person name="Fujiyama A."/>
            <person name="Sasaki T."/>
            <person name="Shimizu A."/>
            <person name="Asakawa S."/>
            <person name="Shimizu N."/>
            <person name="Hashimoto S."/>
            <person name="Yang J."/>
            <person name="Lee Y."/>
            <person name="Matsushima K."/>
            <person name="Sugano S."/>
            <person name="Sakaizumi M."/>
            <person name="Narita T."/>
            <person name="Ohishi K."/>
            <person name="Haga S."/>
            <person name="Ohta F."/>
            <person name="Nomoto H."/>
            <person name="Nogata K."/>
            <person name="Morishita T."/>
            <person name="Endo T."/>
            <person name="Shin-I T."/>
            <person name="Takeda H."/>
            <person name="Morishita S."/>
            <person name="Kohara Y."/>
        </authorList>
    </citation>
    <scope>NUCLEOTIDE SEQUENCE [LARGE SCALE GENOMIC DNA]</scope>
    <source>
        <strain evidence="27 28">Hd-rR</strain>
    </source>
</reference>
<dbReference type="InterPro" id="IPR001024">
    <property type="entry name" value="PLAT/LH2_dom"/>
</dbReference>
<dbReference type="InterPro" id="IPR002859">
    <property type="entry name" value="PKD/REJ-like"/>
</dbReference>
<feature type="domain" description="REJ" evidence="26">
    <location>
        <begin position="452"/>
        <end position="1055"/>
    </location>
</feature>
<evidence type="ECO:0000256" key="7">
    <source>
        <dbReference type="ARBA" id="ARBA00022692"/>
    </source>
</evidence>
<feature type="transmembrane region" description="Helical" evidence="21">
    <location>
        <begin position="1603"/>
        <end position="1623"/>
    </location>
</feature>
<proteinExistence type="inferred from homology"/>
<dbReference type="SUPFAM" id="SSF49299">
    <property type="entry name" value="PKD domain"/>
    <property type="match status" value="2"/>
</dbReference>
<keyword evidence="8" id="KW-0677">Repeat</keyword>
<evidence type="ECO:0000259" key="25">
    <source>
        <dbReference type="PROSITE" id="PS50221"/>
    </source>
</evidence>
<evidence type="ECO:0000256" key="3">
    <source>
        <dbReference type="ARBA" id="ARBA00022448"/>
    </source>
</evidence>
<feature type="transmembrane region" description="Helical" evidence="21">
    <location>
        <begin position="2001"/>
        <end position="2025"/>
    </location>
</feature>